<evidence type="ECO:0000313" key="3">
    <source>
        <dbReference type="EMBL" id="ORB52358.1"/>
    </source>
</evidence>
<dbReference type="InterPro" id="IPR036163">
    <property type="entry name" value="HMA_dom_sf"/>
</dbReference>
<dbReference type="OrthoDB" id="9813965at2"/>
<proteinExistence type="predicted"/>
<dbReference type="InterPro" id="IPR006121">
    <property type="entry name" value="HMA_dom"/>
</dbReference>
<dbReference type="GO" id="GO:0046872">
    <property type="term" value="F:metal ion binding"/>
    <property type="evidence" value="ECO:0007669"/>
    <property type="project" value="UniProtKB-KW"/>
</dbReference>
<dbReference type="EMBL" id="MVIH01000006">
    <property type="protein sequence ID" value="ORB52358.1"/>
    <property type="molecule type" value="Genomic_DNA"/>
</dbReference>
<accession>A0A1X0IU43</accession>
<organism evidence="3 4">
    <name type="scientific">Mycolicibacterium rhodesiae</name>
    <name type="common">Mycobacterium rhodesiae</name>
    <dbReference type="NCBI Taxonomy" id="36814"/>
    <lineage>
        <taxon>Bacteria</taxon>
        <taxon>Bacillati</taxon>
        <taxon>Actinomycetota</taxon>
        <taxon>Actinomycetes</taxon>
        <taxon>Mycobacteriales</taxon>
        <taxon>Mycobacteriaceae</taxon>
        <taxon>Mycolicibacterium</taxon>
    </lineage>
</organism>
<protein>
    <submittedName>
        <fullName evidence="3">Copper resistance protein CopZ</fullName>
    </submittedName>
</protein>
<evidence type="ECO:0000259" key="2">
    <source>
        <dbReference type="PROSITE" id="PS50846"/>
    </source>
</evidence>
<comment type="caution">
    <text evidence="3">The sequence shown here is derived from an EMBL/GenBank/DDBJ whole genome shotgun (WGS) entry which is preliminary data.</text>
</comment>
<gene>
    <name evidence="3" type="ORF">BST42_15520</name>
</gene>
<dbReference type="InterPro" id="IPR017969">
    <property type="entry name" value="Heavy-metal-associated_CS"/>
</dbReference>
<dbReference type="CDD" id="cd00371">
    <property type="entry name" value="HMA"/>
    <property type="match status" value="1"/>
</dbReference>
<keyword evidence="4" id="KW-1185">Reference proteome</keyword>
<dbReference type="Pfam" id="PF00403">
    <property type="entry name" value="HMA"/>
    <property type="match status" value="1"/>
</dbReference>
<dbReference type="Proteomes" id="UP000192534">
    <property type="component" value="Unassembled WGS sequence"/>
</dbReference>
<dbReference type="PROSITE" id="PS50846">
    <property type="entry name" value="HMA_2"/>
    <property type="match status" value="1"/>
</dbReference>
<dbReference type="SUPFAM" id="SSF55008">
    <property type="entry name" value="HMA, heavy metal-associated domain"/>
    <property type="match status" value="1"/>
</dbReference>
<reference evidence="3 4" key="1">
    <citation type="submission" date="2016-12" db="EMBL/GenBank/DDBJ databases">
        <title>The new phylogeny of genus Mycobacterium.</title>
        <authorList>
            <person name="Tortoli E."/>
            <person name="Trovato A."/>
            <person name="Cirillo D.M."/>
        </authorList>
    </citation>
    <scope>NUCLEOTIDE SEQUENCE [LARGE SCALE GENOMIC DNA]</scope>
    <source>
        <strain evidence="3 4">DSM 44223</strain>
    </source>
</reference>
<evidence type="ECO:0000313" key="4">
    <source>
        <dbReference type="Proteomes" id="UP000192534"/>
    </source>
</evidence>
<dbReference type="AlphaFoldDB" id="A0A1X0IU43"/>
<name>A0A1X0IU43_MYCRH</name>
<keyword evidence="1" id="KW-0479">Metal-binding</keyword>
<dbReference type="Gene3D" id="3.30.70.100">
    <property type="match status" value="1"/>
</dbReference>
<evidence type="ECO:0000256" key="1">
    <source>
        <dbReference type="ARBA" id="ARBA00022723"/>
    </source>
</evidence>
<feature type="domain" description="HMA" evidence="2">
    <location>
        <begin position="3"/>
        <end position="71"/>
    </location>
</feature>
<sequence>MLQTLTFLVRGMTCDHCVHSVTSELEALDTVTEVAISLVPQGDSSITVTSSAGLTASAVRDAVQRAGYDVVEPASR</sequence>
<dbReference type="PROSITE" id="PS01047">
    <property type="entry name" value="HMA_1"/>
    <property type="match status" value="1"/>
</dbReference>